<dbReference type="eggNOG" id="COG0745">
    <property type="taxonomic scope" value="Bacteria"/>
</dbReference>
<dbReference type="RefSeq" id="WP_013251887.1">
    <property type="nucleotide sequence ID" value="NC_014363.1"/>
</dbReference>
<dbReference type="Pfam" id="PF00486">
    <property type="entry name" value="Trans_reg_C"/>
    <property type="match status" value="1"/>
</dbReference>
<feature type="modified residue" description="4-aspartylphosphate" evidence="6">
    <location>
        <position position="53"/>
    </location>
</feature>
<evidence type="ECO:0000313" key="10">
    <source>
        <dbReference type="EMBL" id="ADK68135.1"/>
    </source>
</evidence>
<evidence type="ECO:0000256" key="4">
    <source>
        <dbReference type="ARBA" id="ARBA00023125"/>
    </source>
</evidence>
<keyword evidence="1 6" id="KW-0597">Phosphoprotein</keyword>
<evidence type="ECO:0000256" key="2">
    <source>
        <dbReference type="ARBA" id="ARBA00023012"/>
    </source>
</evidence>
<dbReference type="Proteomes" id="UP000000333">
    <property type="component" value="Chromosome"/>
</dbReference>
<dbReference type="SUPFAM" id="SSF46894">
    <property type="entry name" value="C-terminal effector domain of the bipartite response regulators"/>
    <property type="match status" value="1"/>
</dbReference>
<evidence type="ECO:0000256" key="7">
    <source>
        <dbReference type="PROSITE-ProRule" id="PRU01091"/>
    </source>
</evidence>
<dbReference type="Pfam" id="PF00072">
    <property type="entry name" value="Response_reg"/>
    <property type="match status" value="1"/>
</dbReference>
<gene>
    <name evidence="10" type="ordered locus">Olsu_1024</name>
</gene>
<dbReference type="KEGG" id="ols:Olsu_1024"/>
<dbReference type="AlphaFoldDB" id="E1QVI2"/>
<proteinExistence type="predicted"/>
<keyword evidence="2" id="KW-0902">Two-component regulatory system</keyword>
<organism evidence="10 11">
    <name type="scientific">Olsenella uli (strain ATCC 49627 / DSM 7084 / CCUG 31166 / CIP 109912 / JCM 12494 / LMG 11480 / NCIMB 702895 / VPI D76D-27C)</name>
    <name type="common">Lactobacillus uli</name>
    <dbReference type="NCBI Taxonomy" id="633147"/>
    <lineage>
        <taxon>Bacteria</taxon>
        <taxon>Bacillati</taxon>
        <taxon>Actinomycetota</taxon>
        <taxon>Coriobacteriia</taxon>
        <taxon>Coriobacteriales</taxon>
        <taxon>Atopobiaceae</taxon>
        <taxon>Olsenella</taxon>
    </lineage>
</organism>
<evidence type="ECO:0000256" key="5">
    <source>
        <dbReference type="ARBA" id="ARBA00023163"/>
    </source>
</evidence>
<dbReference type="Gene3D" id="6.10.250.690">
    <property type="match status" value="1"/>
</dbReference>
<keyword evidence="5" id="KW-0804">Transcription</keyword>
<dbReference type="GeneID" id="78512445"/>
<dbReference type="FunFam" id="3.40.50.2300:FF:000001">
    <property type="entry name" value="DNA-binding response regulator PhoB"/>
    <property type="match status" value="1"/>
</dbReference>
<dbReference type="Gene3D" id="3.40.50.2300">
    <property type="match status" value="1"/>
</dbReference>
<dbReference type="PANTHER" id="PTHR48111">
    <property type="entry name" value="REGULATOR OF RPOS"/>
    <property type="match status" value="1"/>
</dbReference>
<keyword evidence="3" id="KW-0805">Transcription regulation</keyword>
<name>E1QVI2_OLSUV</name>
<dbReference type="SMART" id="SM00448">
    <property type="entry name" value="REC"/>
    <property type="match status" value="1"/>
</dbReference>
<dbReference type="GO" id="GO:0005829">
    <property type="term" value="C:cytosol"/>
    <property type="evidence" value="ECO:0007669"/>
    <property type="project" value="TreeGrafter"/>
</dbReference>
<dbReference type="SUPFAM" id="SSF52172">
    <property type="entry name" value="CheY-like"/>
    <property type="match status" value="1"/>
</dbReference>
<dbReference type="HOGENOM" id="CLU_000445_30_4_11"/>
<dbReference type="InterPro" id="IPR036388">
    <property type="entry name" value="WH-like_DNA-bd_sf"/>
</dbReference>
<feature type="domain" description="Response regulatory" evidence="8">
    <location>
        <begin position="4"/>
        <end position="117"/>
    </location>
</feature>
<feature type="domain" description="OmpR/PhoB-type" evidence="9">
    <location>
        <begin position="124"/>
        <end position="224"/>
    </location>
</feature>
<dbReference type="PROSITE" id="PS51755">
    <property type="entry name" value="OMPR_PHOB"/>
    <property type="match status" value="1"/>
</dbReference>
<dbReference type="InterPro" id="IPR016032">
    <property type="entry name" value="Sig_transdc_resp-reg_C-effctor"/>
</dbReference>
<protein>
    <submittedName>
        <fullName evidence="10">Two component transcriptional regulator, winged helix family</fullName>
    </submittedName>
</protein>
<dbReference type="GO" id="GO:0032993">
    <property type="term" value="C:protein-DNA complex"/>
    <property type="evidence" value="ECO:0007669"/>
    <property type="project" value="TreeGrafter"/>
</dbReference>
<dbReference type="SMART" id="SM00862">
    <property type="entry name" value="Trans_reg_C"/>
    <property type="match status" value="1"/>
</dbReference>
<dbReference type="GO" id="GO:0000156">
    <property type="term" value="F:phosphorelay response regulator activity"/>
    <property type="evidence" value="ECO:0007669"/>
    <property type="project" value="TreeGrafter"/>
</dbReference>
<keyword evidence="4 7" id="KW-0238">DNA-binding</keyword>
<dbReference type="CDD" id="cd00383">
    <property type="entry name" value="trans_reg_C"/>
    <property type="match status" value="1"/>
</dbReference>
<sequence>MSEHVLVVDDSREIADLVTTLLGAEGIHADACHDGESALERFAERGYGLVILDIMMPGLDGWEVCRRIRRTSAVPVLFLSAKSEEMDVVRGFSLDADDYITKPFKPFELIARVKARLRRAARPDGILCAQGIALEPLTHRATLHDLELSLTPKEFGILELLLRNAGRPVPNRMIYEEVWRDAYLPSANNTVMVHIRNLRHKLAGIDSSAHPIQTVWGVGYRVADGRLEAGE</sequence>
<dbReference type="OrthoDB" id="9775518at2"/>
<evidence type="ECO:0000256" key="3">
    <source>
        <dbReference type="ARBA" id="ARBA00023015"/>
    </source>
</evidence>
<dbReference type="PATRIC" id="fig|633147.7.peg.521"/>
<dbReference type="EMBL" id="CP002106">
    <property type="protein sequence ID" value="ADK68135.1"/>
    <property type="molecule type" value="Genomic_DNA"/>
</dbReference>
<dbReference type="GO" id="GO:0006355">
    <property type="term" value="P:regulation of DNA-templated transcription"/>
    <property type="evidence" value="ECO:0007669"/>
    <property type="project" value="InterPro"/>
</dbReference>
<evidence type="ECO:0000259" key="9">
    <source>
        <dbReference type="PROSITE" id="PS51755"/>
    </source>
</evidence>
<dbReference type="InterPro" id="IPR039420">
    <property type="entry name" value="WalR-like"/>
</dbReference>
<dbReference type="Gene3D" id="1.10.10.10">
    <property type="entry name" value="Winged helix-like DNA-binding domain superfamily/Winged helix DNA-binding domain"/>
    <property type="match status" value="1"/>
</dbReference>
<accession>E1QVI2</accession>
<dbReference type="PROSITE" id="PS50110">
    <property type="entry name" value="RESPONSE_REGULATORY"/>
    <property type="match status" value="1"/>
</dbReference>
<dbReference type="CDD" id="cd17574">
    <property type="entry name" value="REC_OmpR"/>
    <property type="match status" value="1"/>
</dbReference>
<feature type="DNA-binding region" description="OmpR/PhoB-type" evidence="7">
    <location>
        <begin position="124"/>
        <end position="224"/>
    </location>
</feature>
<evidence type="ECO:0000256" key="1">
    <source>
        <dbReference type="ARBA" id="ARBA00022553"/>
    </source>
</evidence>
<reference evidence="10 11" key="1">
    <citation type="journal article" date="2010" name="Stand. Genomic Sci.">
        <title>Complete genome sequence of Olsenella uli type strain (VPI D76D-27C).</title>
        <authorList>
            <person name="Goker M."/>
            <person name="Held B."/>
            <person name="Lucas S."/>
            <person name="Nolan M."/>
            <person name="Yasawong M."/>
            <person name="Glavina Del Rio T."/>
            <person name="Tice H."/>
            <person name="Cheng J.F."/>
            <person name="Bruce D."/>
            <person name="Detter J.C."/>
            <person name="Tapia R."/>
            <person name="Han C."/>
            <person name="Goodwin L."/>
            <person name="Pitluck S."/>
            <person name="Liolios K."/>
            <person name="Ivanova N."/>
            <person name="Mavromatis K."/>
            <person name="Mikhailova N."/>
            <person name="Pati A."/>
            <person name="Chen A."/>
            <person name="Palaniappan K."/>
            <person name="Land M."/>
            <person name="Hauser L."/>
            <person name="Chang Y.J."/>
            <person name="Jeffries C.D."/>
            <person name="Rohde M."/>
            <person name="Sikorski J."/>
            <person name="Pukall R."/>
            <person name="Woyke T."/>
            <person name="Bristow J."/>
            <person name="Eisen J.A."/>
            <person name="Markowitz V."/>
            <person name="Hugenholtz P."/>
            <person name="Kyrpides N.C."/>
            <person name="Klenk H.P."/>
            <person name="Lapidus A."/>
        </authorList>
    </citation>
    <scope>NUCLEOTIDE SEQUENCE [LARGE SCALE GENOMIC DNA]</scope>
    <source>
        <strain evidence="11">ATCC 49627 / DSM 7084 / CIP 109912 / JCM 12494 / NCIMB 702895 / VPI D76D-27C</strain>
    </source>
</reference>
<dbReference type="InterPro" id="IPR011006">
    <property type="entry name" value="CheY-like_superfamily"/>
</dbReference>
<dbReference type="InterPro" id="IPR001867">
    <property type="entry name" value="OmpR/PhoB-type_DNA-bd"/>
</dbReference>
<dbReference type="PANTHER" id="PTHR48111:SF40">
    <property type="entry name" value="PHOSPHATE REGULON TRANSCRIPTIONAL REGULATORY PROTEIN PHOB"/>
    <property type="match status" value="1"/>
</dbReference>
<evidence type="ECO:0000256" key="6">
    <source>
        <dbReference type="PROSITE-ProRule" id="PRU00169"/>
    </source>
</evidence>
<evidence type="ECO:0000313" key="11">
    <source>
        <dbReference type="Proteomes" id="UP000000333"/>
    </source>
</evidence>
<dbReference type="InterPro" id="IPR001789">
    <property type="entry name" value="Sig_transdc_resp-reg_receiver"/>
</dbReference>
<dbReference type="STRING" id="633147.Olsu_1024"/>
<dbReference type="GO" id="GO:0000976">
    <property type="term" value="F:transcription cis-regulatory region binding"/>
    <property type="evidence" value="ECO:0007669"/>
    <property type="project" value="TreeGrafter"/>
</dbReference>
<keyword evidence="11" id="KW-1185">Reference proteome</keyword>
<evidence type="ECO:0000259" key="8">
    <source>
        <dbReference type="PROSITE" id="PS50110"/>
    </source>
</evidence>